<evidence type="ECO:0000256" key="6">
    <source>
        <dbReference type="PROSITE-ProRule" id="PRU00042"/>
    </source>
</evidence>
<feature type="domain" description="C2H2-type" evidence="8">
    <location>
        <begin position="143"/>
        <end position="170"/>
    </location>
</feature>
<accession>A0A1S3FTW7</accession>
<feature type="compositionally biased region" description="Basic and acidic residues" evidence="7">
    <location>
        <begin position="1326"/>
        <end position="1336"/>
    </location>
</feature>
<proteinExistence type="inferred from homology"/>
<feature type="compositionally biased region" description="Low complexity" evidence="7">
    <location>
        <begin position="682"/>
        <end position="694"/>
    </location>
</feature>
<dbReference type="PANTHER" id="PTHR47166:SF1">
    <property type="entry name" value="ZINC FINGER PROTEIN 831"/>
    <property type="match status" value="1"/>
</dbReference>
<feature type="region of interest" description="Disordered" evidence="7">
    <location>
        <begin position="1492"/>
        <end position="1525"/>
    </location>
</feature>
<dbReference type="OrthoDB" id="6077919at2759"/>
<gene>
    <name evidence="10" type="primary">Znf831</name>
</gene>
<dbReference type="FunFam" id="3.30.160.60:FF:000710">
    <property type="entry name" value="Zinc finger protein 768"/>
    <property type="match status" value="1"/>
</dbReference>
<feature type="compositionally biased region" description="Low complexity" evidence="7">
    <location>
        <begin position="707"/>
        <end position="728"/>
    </location>
</feature>
<feature type="compositionally biased region" description="Basic and acidic residues" evidence="7">
    <location>
        <begin position="967"/>
        <end position="999"/>
    </location>
</feature>
<evidence type="ECO:0000256" key="3">
    <source>
        <dbReference type="ARBA" id="ARBA00022737"/>
    </source>
</evidence>
<comment type="similarity">
    <text evidence="1">Belongs to the krueppel C2H2-type zinc-finger protein family.</text>
</comment>
<feature type="region of interest" description="Disordered" evidence="7">
    <location>
        <begin position="1202"/>
        <end position="1234"/>
    </location>
</feature>
<feature type="compositionally biased region" description="Low complexity" evidence="7">
    <location>
        <begin position="808"/>
        <end position="821"/>
    </location>
</feature>
<evidence type="ECO:0000256" key="5">
    <source>
        <dbReference type="ARBA" id="ARBA00022833"/>
    </source>
</evidence>
<feature type="compositionally biased region" description="Low complexity" evidence="7">
    <location>
        <begin position="368"/>
        <end position="377"/>
    </location>
</feature>
<evidence type="ECO:0000259" key="8">
    <source>
        <dbReference type="PROSITE" id="PS50157"/>
    </source>
</evidence>
<dbReference type="InParanoid" id="A0A1S3FTW7"/>
<reference evidence="10" key="1">
    <citation type="submission" date="2025-08" db="UniProtKB">
        <authorList>
            <consortium name="RefSeq"/>
        </authorList>
    </citation>
    <scope>IDENTIFICATION</scope>
    <source>
        <tissue evidence="10">Kidney</tissue>
    </source>
</reference>
<dbReference type="SMART" id="SM00355">
    <property type="entry name" value="ZnF_C2H2"/>
    <property type="match status" value="2"/>
</dbReference>
<feature type="region of interest" description="Disordered" evidence="7">
    <location>
        <begin position="197"/>
        <end position="236"/>
    </location>
</feature>
<dbReference type="InterPro" id="IPR036236">
    <property type="entry name" value="Znf_C2H2_sf"/>
</dbReference>
<evidence type="ECO:0000256" key="2">
    <source>
        <dbReference type="ARBA" id="ARBA00022723"/>
    </source>
</evidence>
<feature type="compositionally biased region" description="Pro residues" evidence="7">
    <location>
        <begin position="911"/>
        <end position="921"/>
    </location>
</feature>
<feature type="compositionally biased region" description="Basic and acidic residues" evidence="7">
    <location>
        <begin position="1576"/>
        <end position="1589"/>
    </location>
</feature>
<protein>
    <submittedName>
        <fullName evidence="10">Zinc finger protein 831 isoform X1</fullName>
    </submittedName>
</protein>
<feature type="compositionally biased region" description="Basic residues" evidence="7">
    <location>
        <begin position="1211"/>
        <end position="1233"/>
    </location>
</feature>
<name>A0A1S3FTW7_DIPOR</name>
<dbReference type="PANTHER" id="PTHR47166">
    <property type="entry name" value="ZINC FINGER PROTEIN 831"/>
    <property type="match status" value="1"/>
</dbReference>
<dbReference type="SUPFAM" id="SSF57667">
    <property type="entry name" value="beta-beta-alpha zinc fingers"/>
    <property type="match status" value="1"/>
</dbReference>
<keyword evidence="3" id="KW-0677">Repeat</keyword>
<feature type="compositionally biased region" description="Polar residues" evidence="7">
    <location>
        <begin position="824"/>
        <end position="834"/>
    </location>
</feature>
<keyword evidence="4 6" id="KW-0863">Zinc-finger</keyword>
<feature type="region of interest" description="Disordered" evidence="7">
    <location>
        <begin position="1537"/>
        <end position="1604"/>
    </location>
</feature>
<evidence type="ECO:0000256" key="4">
    <source>
        <dbReference type="ARBA" id="ARBA00022771"/>
    </source>
</evidence>
<organism evidence="9 10">
    <name type="scientific">Dipodomys ordii</name>
    <name type="common">Ord's kangaroo rat</name>
    <dbReference type="NCBI Taxonomy" id="10020"/>
    <lineage>
        <taxon>Eukaryota</taxon>
        <taxon>Metazoa</taxon>
        <taxon>Chordata</taxon>
        <taxon>Craniata</taxon>
        <taxon>Vertebrata</taxon>
        <taxon>Euteleostomi</taxon>
        <taxon>Mammalia</taxon>
        <taxon>Eutheria</taxon>
        <taxon>Euarchontoglires</taxon>
        <taxon>Glires</taxon>
        <taxon>Rodentia</taxon>
        <taxon>Castorimorpha</taxon>
        <taxon>Heteromyidae</taxon>
        <taxon>Dipodomyinae</taxon>
        <taxon>Dipodomys</taxon>
    </lineage>
</organism>
<sequence length="1604" mass="168942">METPEPSCPGPSAKDKPIPVVGLPGASSGQASPRLTLGPVILPQEQGLHSAVFLKALPIPLYHTVPPGGLQPRAPLVTGSVDAGGVPFILSPLLQPEGPGPSQGGKLGAPTLTVNIVGALPVLSPGLGPTLGSPGKAKNAGKYLCPHCSRDCLKPSVLEKHIRSHTGERPFPCATCGIAFKTQSNLYKHRRTQTHLNNSRLSLESEAGRSSLGEEESRVREPPIAESGSQGAERALSPGLHLSPAAQSLEMKTEAAPCPGATPAHREAPADHTQMASPGLPLASPQPRRKILEPKPCSLPRQQETTSEKPWDTKASEGRLRKCESTDSGYLSRSDSAEQPPVTSSPLHSLSEHSVESEGEGGPGPGLGAVEAEAGAPGPSLELERKQLEERIARLISHNQAVVDDPQLDHVRPRKTVLSKQGSIDLPMPYTYKDSFHFDIRALEPGRRRAVHSPAPSTFPPLDKSRPLFFHSVPTQLSTAVECVPVTRSNSLPFVEGSRTWPEPRDLGDIFPRMQKPPSPRLPPARLGCRSRMTLADVPSGHPRALVRQAAVEEMLCVSGGDTSAPAEDLDRSVCKGHVASRKGRPRKGQMFSQEKWQVYGHETFERIYQKTKSSHQGGQKSREVRGEPGTEPHLAPQEEAAGADSAAPAQVPSTSVHTAASAEARWGAGGNLPTPENSSEAQPAPQGKAAAGARGSNPPRQATTASPSPLGSGVPPSLGTRSALLPPDGRPEPLPGEGPRTSGPAVPDATNARQEADGEAVKISPWAQAAPRRLSGSAGEPPSAEDKLPSERKKLRVDGTGLQEQLGPPGVDTPGGPVRVASLPSQMQGSDPQGGSERSREGTKCPADPLAHPGQTGSRGEEPTPRPAPRVSGPHLQLAPHPGTPEAPVALTHSTFPPKYLLRLPQGETHPPPPIPPLPGQHPDSPCSSGQLKGQASAVGSVPGSAQPPDPALGPTPGEAEGLLEDPSRPRPRDRGEEAQAGSEKGDRVRAKVPDTRDSPSLAPGLPWEPAPFPPTPTGHGPLARDSAIHLSQDSTSAEAQGPGGLLNSWVPPQEPVQPHKNAPEDSVPEPLAELRPCCPSQSSSSRTALTRPQGWAPSLPEPCLPGGRAQSPFPSLRAEPRLTWCCLSRSLPLPAEQKERAESVYSSWYCPGSHLQAEGPLALPTGTRGWIRTSPGAGKPAPQTPELCYPAVQGMRCRGLVSDPERKKGPWRRRVKASRGSSKQKKPRLHPKRCEGSFWQSHTQLRASRLHKLPWGPRGRCLPPLLKGQEPRGPLRRASSEMAGVSLRGDPSDAQLSLGHGNEERKEEDCGLCPETFTPSESSRPSREMDRVRGQDTSLSTGEHGDCSHLDVADASGLSVQPPTGSTLGKAEALLQDKGLDFVLLPSQDHDAIDPRPCISSDAQASSSSECKGTAPYQAIATSVAAACIPLGVQGTDVQAHHQAVEEAQPQSSPDGRVAAEATALTSLTETPLSGQKAVGLALLGSPRKTHLEIPASGPSSASSPQEEGRHQTAFPSSAQYRGGDTAIPCPALGLGSGKCQPPGLISLRGSEASPSLGQPSEFPEAPSRSVRKRSLEGMRKQTRVELSDTSSDDEGRLVIEI</sequence>
<keyword evidence="9" id="KW-1185">Reference proteome</keyword>
<feature type="compositionally biased region" description="Basic and acidic residues" evidence="7">
    <location>
        <begin position="306"/>
        <end position="325"/>
    </location>
</feature>
<feature type="compositionally biased region" description="Basic and acidic residues" evidence="7">
    <location>
        <begin position="621"/>
        <end position="631"/>
    </location>
</feature>
<evidence type="ECO:0000313" key="10">
    <source>
        <dbReference type="RefSeq" id="XP_012879815.1"/>
    </source>
</evidence>
<feature type="region of interest" description="Disordered" evidence="7">
    <location>
        <begin position="611"/>
        <end position="1105"/>
    </location>
</feature>
<evidence type="ECO:0000256" key="1">
    <source>
        <dbReference type="ARBA" id="ARBA00006991"/>
    </source>
</evidence>
<dbReference type="PROSITE" id="PS00028">
    <property type="entry name" value="ZINC_FINGER_C2H2_1"/>
    <property type="match status" value="2"/>
</dbReference>
<dbReference type="Gene3D" id="3.30.160.60">
    <property type="entry name" value="Classic Zinc Finger"/>
    <property type="match status" value="2"/>
</dbReference>
<dbReference type="FunCoup" id="A0A1S3FTW7">
    <property type="interactions" value="156"/>
</dbReference>
<dbReference type="KEGG" id="dord:105991679"/>
<evidence type="ECO:0000256" key="7">
    <source>
        <dbReference type="SAM" id="MobiDB-lite"/>
    </source>
</evidence>
<feature type="region of interest" description="Disordered" evidence="7">
    <location>
        <begin position="505"/>
        <end position="526"/>
    </location>
</feature>
<feature type="compositionally biased region" description="Low complexity" evidence="7">
    <location>
        <begin position="636"/>
        <end position="651"/>
    </location>
</feature>
<keyword evidence="2" id="KW-0479">Metal-binding</keyword>
<evidence type="ECO:0000313" key="9">
    <source>
        <dbReference type="Proteomes" id="UP000081671"/>
    </source>
</evidence>
<dbReference type="InterPro" id="IPR013087">
    <property type="entry name" value="Znf_C2H2_type"/>
</dbReference>
<dbReference type="RefSeq" id="XP_012879815.1">
    <property type="nucleotide sequence ID" value="XM_013024361.1"/>
</dbReference>
<keyword evidence="5" id="KW-0862">Zinc</keyword>
<dbReference type="GeneID" id="105991679"/>
<feature type="compositionally biased region" description="Pro residues" evidence="7">
    <location>
        <begin position="1008"/>
        <end position="1018"/>
    </location>
</feature>
<feature type="domain" description="C2H2-type" evidence="8">
    <location>
        <begin position="171"/>
        <end position="200"/>
    </location>
</feature>
<feature type="region of interest" description="Disordered" evidence="7">
    <location>
        <begin position="1260"/>
        <end position="1348"/>
    </location>
</feature>
<feature type="compositionally biased region" description="Polar residues" evidence="7">
    <location>
        <begin position="1031"/>
        <end position="1040"/>
    </location>
</feature>
<dbReference type="Proteomes" id="UP000081671">
    <property type="component" value="Unplaced"/>
</dbReference>
<dbReference type="PROSITE" id="PS50157">
    <property type="entry name" value="ZINC_FINGER_C2H2_2"/>
    <property type="match status" value="2"/>
</dbReference>
<feature type="compositionally biased region" description="Polar residues" evidence="7">
    <location>
        <begin position="611"/>
        <end position="620"/>
    </location>
</feature>
<dbReference type="CTD" id="128611"/>
<dbReference type="GO" id="GO:0008270">
    <property type="term" value="F:zinc ion binding"/>
    <property type="evidence" value="ECO:0007669"/>
    <property type="project" value="UniProtKB-KW"/>
</dbReference>
<feature type="region of interest" description="Disordered" evidence="7">
    <location>
        <begin position="1"/>
        <end position="27"/>
    </location>
</feature>
<feature type="region of interest" description="Disordered" evidence="7">
    <location>
        <begin position="256"/>
        <end position="377"/>
    </location>
</feature>
<feature type="compositionally biased region" description="Low complexity" evidence="7">
    <location>
        <begin position="1497"/>
        <end position="1507"/>
    </location>
</feature>